<dbReference type="PANTHER" id="PTHR12403">
    <property type="entry name" value="TRAFFICKING PROTEIN PARTICLE COMPLEX SUBUNIT 2"/>
    <property type="match status" value="1"/>
</dbReference>
<dbReference type="Pfam" id="PF04628">
    <property type="entry name" value="Sedlin_N"/>
    <property type="match status" value="1"/>
</dbReference>
<evidence type="ECO:0000313" key="3">
    <source>
        <dbReference type="Proteomes" id="UP000823749"/>
    </source>
</evidence>
<dbReference type="GO" id="GO:0006888">
    <property type="term" value="P:endoplasmic reticulum to Golgi vesicle-mediated transport"/>
    <property type="evidence" value="ECO:0007669"/>
    <property type="project" value="InterPro"/>
</dbReference>
<protein>
    <submittedName>
        <fullName evidence="2">Uncharacterized protein</fullName>
    </submittedName>
</protein>
<keyword evidence="3" id="KW-1185">Reference proteome</keyword>
<organism evidence="2 3">
    <name type="scientific">Rhododendron griersonianum</name>
    <dbReference type="NCBI Taxonomy" id="479676"/>
    <lineage>
        <taxon>Eukaryota</taxon>
        <taxon>Viridiplantae</taxon>
        <taxon>Streptophyta</taxon>
        <taxon>Embryophyta</taxon>
        <taxon>Tracheophyta</taxon>
        <taxon>Spermatophyta</taxon>
        <taxon>Magnoliopsida</taxon>
        <taxon>eudicotyledons</taxon>
        <taxon>Gunneridae</taxon>
        <taxon>Pentapetalae</taxon>
        <taxon>asterids</taxon>
        <taxon>Ericales</taxon>
        <taxon>Ericaceae</taxon>
        <taxon>Ericoideae</taxon>
        <taxon>Rhodoreae</taxon>
        <taxon>Rhododendron</taxon>
    </lineage>
</organism>
<dbReference type="Gene3D" id="3.30.450.70">
    <property type="match status" value="1"/>
</dbReference>
<comment type="caution">
    <text evidence="2">The sequence shown here is derived from an EMBL/GenBank/DDBJ whole genome shotgun (WGS) entry which is preliminary data.</text>
</comment>
<gene>
    <name evidence="2" type="ORF">RHGRI_024888</name>
</gene>
<accession>A0AAV6JED3</accession>
<dbReference type="InterPro" id="IPR011012">
    <property type="entry name" value="Longin-like_dom_sf"/>
</dbReference>
<dbReference type="EMBL" id="JACTNZ010000008">
    <property type="protein sequence ID" value="KAG5537585.1"/>
    <property type="molecule type" value="Genomic_DNA"/>
</dbReference>
<keyword evidence="1" id="KW-0812">Transmembrane</keyword>
<dbReference type="GO" id="GO:0005737">
    <property type="term" value="C:cytoplasm"/>
    <property type="evidence" value="ECO:0007669"/>
    <property type="project" value="GOC"/>
</dbReference>
<feature type="transmembrane region" description="Helical" evidence="1">
    <location>
        <begin position="49"/>
        <end position="67"/>
    </location>
</feature>
<keyword evidence="1" id="KW-0472">Membrane</keyword>
<dbReference type="SUPFAM" id="SSF64356">
    <property type="entry name" value="SNARE-like"/>
    <property type="match status" value="1"/>
</dbReference>
<keyword evidence="1" id="KW-1133">Transmembrane helix</keyword>
<dbReference type="InterPro" id="IPR006722">
    <property type="entry name" value="Sedlin"/>
</dbReference>
<name>A0AAV6JED3_9ERIC</name>
<dbReference type="AlphaFoldDB" id="A0AAV6JED3"/>
<reference evidence="2" key="1">
    <citation type="submission" date="2020-08" db="EMBL/GenBank/DDBJ databases">
        <title>Plant Genome Project.</title>
        <authorList>
            <person name="Zhang R.-G."/>
        </authorList>
    </citation>
    <scope>NUCLEOTIDE SEQUENCE</scope>
    <source>
        <strain evidence="2">WSP0</strain>
        <tissue evidence="2">Leaf</tissue>
    </source>
</reference>
<sequence length="168" mass="18962">MASTACFMIVSRNDIPIYEAEVGSAVKKEEAAHQHQFILHAALDIVQDLAWTTSAIFFLIHSMYLALGFHRRILIQKYEPSLENISEVVLLSPGGRSLVDACMLIWKKACTSLKFTVESVCDLILHFASDDFHFAILLKIAVSNLHFVQSMSLVYLAKFWSHNVYDLA</sequence>
<dbReference type="Proteomes" id="UP000823749">
    <property type="component" value="Chromosome 8"/>
</dbReference>
<evidence type="ECO:0000256" key="1">
    <source>
        <dbReference type="SAM" id="Phobius"/>
    </source>
</evidence>
<proteinExistence type="predicted"/>
<evidence type="ECO:0000313" key="2">
    <source>
        <dbReference type="EMBL" id="KAG5537585.1"/>
    </source>
</evidence>